<dbReference type="EMBL" id="ANIZ01000011">
    <property type="protein sequence ID" value="ETI57692.1"/>
    <property type="molecule type" value="Genomic_DNA"/>
</dbReference>
<comment type="caution">
    <text evidence="1">The sequence shown here is derived from an EMBL/GenBank/DDBJ whole genome shotgun (WGS) entry which is preliminary data.</text>
</comment>
<dbReference type="PANTHER" id="PTHR40866:SF1">
    <property type="entry name" value="BED-TYPE DOMAIN-CONTAINING PROTEIN"/>
    <property type="match status" value="1"/>
</dbReference>
<evidence type="ECO:0000313" key="2">
    <source>
        <dbReference type="Proteomes" id="UP000018721"/>
    </source>
</evidence>
<protein>
    <submittedName>
        <fullName evidence="1">Uncharacterized protein</fullName>
    </submittedName>
</protein>
<evidence type="ECO:0000313" key="1">
    <source>
        <dbReference type="EMBL" id="ETI57692.1"/>
    </source>
</evidence>
<dbReference type="HOGENOM" id="CLU_037484_5_1_1"/>
<organism evidence="1 2">
    <name type="scientific">Phytophthora nicotianae P1569</name>
    <dbReference type="NCBI Taxonomy" id="1317065"/>
    <lineage>
        <taxon>Eukaryota</taxon>
        <taxon>Sar</taxon>
        <taxon>Stramenopiles</taxon>
        <taxon>Oomycota</taxon>
        <taxon>Peronosporomycetes</taxon>
        <taxon>Peronosporales</taxon>
        <taxon>Peronosporaceae</taxon>
        <taxon>Phytophthora</taxon>
    </lineage>
</organism>
<proteinExistence type="predicted"/>
<reference evidence="1 2" key="1">
    <citation type="submission" date="2013-11" db="EMBL/GenBank/DDBJ databases">
        <title>The Genome Sequence of Phytophthora parasitica P1569.</title>
        <authorList>
            <consortium name="The Broad Institute Genomics Platform"/>
            <person name="Russ C."/>
            <person name="Tyler B."/>
            <person name="Panabieres F."/>
            <person name="Shan W."/>
            <person name="Tripathy S."/>
            <person name="Grunwald N."/>
            <person name="Machado M."/>
            <person name="Johnson C.S."/>
            <person name="Arredondo F."/>
            <person name="Hong C."/>
            <person name="Coffey M."/>
            <person name="Young S.K."/>
            <person name="Zeng Q."/>
            <person name="Gargeya S."/>
            <person name="Fitzgerald M."/>
            <person name="Abouelleil A."/>
            <person name="Alvarado L."/>
            <person name="Chapman S.B."/>
            <person name="Gainer-Dewar J."/>
            <person name="Goldberg J."/>
            <person name="Griggs A."/>
            <person name="Gujja S."/>
            <person name="Hansen M."/>
            <person name="Howarth C."/>
            <person name="Imamovic A."/>
            <person name="Ireland A."/>
            <person name="Larimer J."/>
            <person name="McCowan C."/>
            <person name="Murphy C."/>
            <person name="Pearson M."/>
            <person name="Poon T.W."/>
            <person name="Priest M."/>
            <person name="Roberts A."/>
            <person name="Saif S."/>
            <person name="Shea T."/>
            <person name="Sykes S."/>
            <person name="Wortman J."/>
            <person name="Nusbaum C."/>
            <person name="Birren B."/>
        </authorList>
    </citation>
    <scope>NUCLEOTIDE SEQUENCE [LARGE SCALE GENOMIC DNA]</scope>
    <source>
        <strain evidence="1 2">P1569</strain>
    </source>
</reference>
<gene>
    <name evidence="1" type="ORF">F443_00050</name>
</gene>
<dbReference type="eggNOG" id="ENOG502SR8S">
    <property type="taxonomic scope" value="Eukaryota"/>
</dbReference>
<name>V9G358_PHYNI</name>
<keyword evidence="2" id="KW-1185">Reference proteome</keyword>
<dbReference type="AlphaFoldDB" id="V9G358"/>
<accession>V9G358</accession>
<dbReference type="PANTHER" id="PTHR40866">
    <property type="entry name" value="BED-TYPE DOMAIN-CONTAINING PROTEIN"/>
    <property type="match status" value="1"/>
</dbReference>
<dbReference type="Proteomes" id="UP000018721">
    <property type="component" value="Unassembled WGS sequence"/>
</dbReference>
<sequence>MAPLINEVNDDHGTRAQPFLATMLALDYVNRRLASRMGVPLEGCASHRLKLAVQAYLKRYEEDLAQIQALMRKMKTLNHAAAHRYMTISFCFSFYFKTPQRPILRQDTRWGLPYRMAEHYFDSLGFFLGTTTRSRNSCRAPRTVKRLKTLMAELARVKNMSKALQKDDITMLCVG</sequence>